<protein>
    <submittedName>
        <fullName evidence="3">Autotransporter adhesin</fullName>
    </submittedName>
</protein>
<comment type="caution">
    <text evidence="3">The sequence shown here is derived from an EMBL/GenBank/DDBJ whole genome shotgun (WGS) entry which is preliminary data.</text>
</comment>
<name>A0AAW3UPY7_9BURK</name>
<evidence type="ECO:0000313" key="4">
    <source>
        <dbReference type="Proteomes" id="UP000518681"/>
    </source>
</evidence>
<feature type="compositionally biased region" description="Low complexity" evidence="1">
    <location>
        <begin position="96"/>
        <end position="114"/>
    </location>
</feature>
<dbReference type="GO" id="GO:0019867">
    <property type="term" value="C:outer membrane"/>
    <property type="evidence" value="ECO:0007669"/>
    <property type="project" value="InterPro"/>
</dbReference>
<organism evidence="3 4">
    <name type="scientific">Paraburkholderia fungorum</name>
    <dbReference type="NCBI Taxonomy" id="134537"/>
    <lineage>
        <taxon>Bacteria</taxon>
        <taxon>Pseudomonadati</taxon>
        <taxon>Pseudomonadota</taxon>
        <taxon>Betaproteobacteria</taxon>
        <taxon>Burkholderiales</taxon>
        <taxon>Burkholderiaceae</taxon>
        <taxon>Paraburkholderia</taxon>
    </lineage>
</organism>
<evidence type="ECO:0000259" key="2">
    <source>
        <dbReference type="Pfam" id="PF05662"/>
    </source>
</evidence>
<dbReference type="InterPro" id="IPR008635">
    <property type="entry name" value="Coiled_stalk_dom"/>
</dbReference>
<dbReference type="AlphaFoldDB" id="A0AAW3UPY7"/>
<feature type="compositionally biased region" description="Low complexity" evidence="1">
    <location>
        <begin position="8"/>
        <end position="17"/>
    </location>
</feature>
<accession>A0AAW3UPY7</accession>
<evidence type="ECO:0000313" key="3">
    <source>
        <dbReference type="EMBL" id="MBB6200638.1"/>
    </source>
</evidence>
<dbReference type="InterPro" id="IPR011049">
    <property type="entry name" value="Serralysin-like_metalloprot_C"/>
</dbReference>
<reference evidence="3 4" key="1">
    <citation type="submission" date="2020-08" db="EMBL/GenBank/DDBJ databases">
        <title>Genomic Encyclopedia of Type Strains, Phase IV (KMG-V): Genome sequencing to study the core and pangenomes of soil and plant-associated prokaryotes.</title>
        <authorList>
            <person name="Whitman W."/>
        </authorList>
    </citation>
    <scope>NUCLEOTIDE SEQUENCE [LARGE SCALE GENOMIC DNA]</scope>
    <source>
        <strain evidence="3 4">SEMIA 4013</strain>
    </source>
</reference>
<dbReference type="Proteomes" id="UP000518681">
    <property type="component" value="Unassembled WGS sequence"/>
</dbReference>
<evidence type="ECO:0000256" key="1">
    <source>
        <dbReference type="SAM" id="MobiDB-lite"/>
    </source>
</evidence>
<dbReference type="Pfam" id="PF05662">
    <property type="entry name" value="YadA_stalk"/>
    <property type="match status" value="1"/>
</dbReference>
<dbReference type="SUPFAM" id="SSF101967">
    <property type="entry name" value="Adhesin YadA, collagen-binding domain"/>
    <property type="match status" value="1"/>
</dbReference>
<feature type="compositionally biased region" description="Polar residues" evidence="1">
    <location>
        <begin position="119"/>
        <end position="130"/>
    </location>
</feature>
<feature type="region of interest" description="Disordered" evidence="1">
    <location>
        <begin position="86"/>
        <end position="130"/>
    </location>
</feature>
<proteinExistence type="predicted"/>
<feature type="domain" description="Trimeric autotransporter adhesin YadA-like stalk" evidence="2">
    <location>
        <begin position="55"/>
        <end position="94"/>
    </location>
</feature>
<dbReference type="Gene3D" id="2.150.10.10">
    <property type="entry name" value="Serralysin-like metalloprotease, C-terminal"/>
    <property type="match status" value="1"/>
</dbReference>
<gene>
    <name evidence="3" type="ORF">GGD69_001487</name>
</gene>
<feature type="region of interest" description="Disordered" evidence="1">
    <location>
        <begin position="1"/>
        <end position="20"/>
    </location>
</feature>
<sequence>MGSQSIAVGSTTVVNGDNGVGIGDGAVVDATAPGGVAIGQQSHSAAGEVDIGNRQITGVAAGKAETDAVNVSQLAAVTTQLTTLINNQSRGGGGAPFSSTPGSSPASTGPNSSAGGQGSVASDSNSTVYR</sequence>
<dbReference type="EMBL" id="JACIIK010000003">
    <property type="protein sequence ID" value="MBB6200638.1"/>
    <property type="molecule type" value="Genomic_DNA"/>
</dbReference>